<reference evidence="2" key="1">
    <citation type="submission" date="2016-03" db="EMBL/GenBank/DDBJ databases">
        <authorList>
            <person name="Ploux O."/>
        </authorList>
    </citation>
    <scope>NUCLEOTIDE SEQUENCE</scope>
    <source>
        <strain evidence="2">UC10</strain>
    </source>
</reference>
<name>A0A1Y5PWX2_9SPHN</name>
<evidence type="ECO:0000313" key="2">
    <source>
        <dbReference type="EMBL" id="SBV33186.1"/>
    </source>
</evidence>
<gene>
    <name evidence="2" type="ORF">SPPYR_2066</name>
</gene>
<accession>A0A1Y5PWX2</accession>
<dbReference type="EMBL" id="LT598653">
    <property type="protein sequence ID" value="SBV33186.1"/>
    <property type="molecule type" value="Genomic_DNA"/>
</dbReference>
<proteinExistence type="predicted"/>
<dbReference type="AlphaFoldDB" id="A0A1Y5PWX2"/>
<dbReference type="KEGG" id="sphu:SPPYR_2066"/>
<evidence type="ECO:0000256" key="1">
    <source>
        <dbReference type="SAM" id="MobiDB-lite"/>
    </source>
</evidence>
<sequence length="58" mass="6426">MFRRLLGVFKDRASEFMSCGNPKVINGSGNADTRPSGRGKDRFSDSGEVFVFHVGMRT</sequence>
<protein>
    <submittedName>
        <fullName evidence="2">Uncharacterized protein</fullName>
    </submittedName>
</protein>
<feature type="region of interest" description="Disordered" evidence="1">
    <location>
        <begin position="22"/>
        <end position="41"/>
    </location>
</feature>
<organism evidence="2">
    <name type="scientific">uncultured Sphingopyxis sp</name>
    <dbReference type="NCBI Taxonomy" id="310581"/>
    <lineage>
        <taxon>Bacteria</taxon>
        <taxon>Pseudomonadati</taxon>
        <taxon>Pseudomonadota</taxon>
        <taxon>Alphaproteobacteria</taxon>
        <taxon>Sphingomonadales</taxon>
        <taxon>Sphingomonadaceae</taxon>
        <taxon>Sphingopyxis</taxon>
        <taxon>environmental samples</taxon>
    </lineage>
</organism>